<dbReference type="GeneID" id="19203120"/>
<feature type="transmembrane region" description="Helical" evidence="1">
    <location>
        <begin position="123"/>
        <end position="146"/>
    </location>
</feature>
<keyword evidence="1" id="KW-0472">Membrane</keyword>
<name>A0A5M3MT86_CONPW</name>
<keyword evidence="1" id="KW-1133">Transmembrane helix</keyword>
<organism evidence="2 3">
    <name type="scientific">Coniophora puteana (strain RWD-64-598)</name>
    <name type="common">Brown rot fungus</name>
    <dbReference type="NCBI Taxonomy" id="741705"/>
    <lineage>
        <taxon>Eukaryota</taxon>
        <taxon>Fungi</taxon>
        <taxon>Dikarya</taxon>
        <taxon>Basidiomycota</taxon>
        <taxon>Agaricomycotina</taxon>
        <taxon>Agaricomycetes</taxon>
        <taxon>Agaricomycetidae</taxon>
        <taxon>Boletales</taxon>
        <taxon>Coniophorineae</taxon>
        <taxon>Coniophoraceae</taxon>
        <taxon>Coniophora</taxon>
    </lineage>
</organism>
<keyword evidence="3" id="KW-1185">Reference proteome</keyword>
<accession>A0A5M3MT86</accession>
<gene>
    <name evidence="2" type="ORF">CONPUDRAFT_153184</name>
</gene>
<dbReference type="KEGG" id="cput:CONPUDRAFT_153184"/>
<evidence type="ECO:0000313" key="2">
    <source>
        <dbReference type="EMBL" id="EIW82300.1"/>
    </source>
</evidence>
<protein>
    <submittedName>
        <fullName evidence="2">Uncharacterized protein</fullName>
    </submittedName>
</protein>
<sequence>MTMLVFFTFIQTGLSGYIVWQSTVLDSFLGESHVWGFHVFFNGFLCSLTRSYQVFRCWQIIRKWYWMVPLVLLGMGSFAANVIFAYSAMQIFGPHPTSQEAMARFCWKHKTGIEHIDSAVKRYFIVATESSLWPGLCLLIAVILYHSGNVGHPSSRAPA</sequence>
<dbReference type="RefSeq" id="XP_007768015.1">
    <property type="nucleotide sequence ID" value="XM_007769825.1"/>
</dbReference>
<feature type="transmembrane region" description="Helical" evidence="1">
    <location>
        <begin position="32"/>
        <end position="52"/>
    </location>
</feature>
<evidence type="ECO:0000313" key="3">
    <source>
        <dbReference type="Proteomes" id="UP000053558"/>
    </source>
</evidence>
<evidence type="ECO:0000256" key="1">
    <source>
        <dbReference type="SAM" id="Phobius"/>
    </source>
</evidence>
<dbReference type="EMBL" id="JH711577">
    <property type="protein sequence ID" value="EIW82300.1"/>
    <property type="molecule type" value="Genomic_DNA"/>
</dbReference>
<proteinExistence type="predicted"/>
<reference evidence="3" key="1">
    <citation type="journal article" date="2012" name="Science">
        <title>The Paleozoic origin of enzymatic lignin decomposition reconstructed from 31 fungal genomes.</title>
        <authorList>
            <person name="Floudas D."/>
            <person name="Binder M."/>
            <person name="Riley R."/>
            <person name="Barry K."/>
            <person name="Blanchette R.A."/>
            <person name="Henrissat B."/>
            <person name="Martinez A.T."/>
            <person name="Otillar R."/>
            <person name="Spatafora J.W."/>
            <person name="Yadav J.S."/>
            <person name="Aerts A."/>
            <person name="Benoit I."/>
            <person name="Boyd A."/>
            <person name="Carlson A."/>
            <person name="Copeland A."/>
            <person name="Coutinho P.M."/>
            <person name="de Vries R.P."/>
            <person name="Ferreira P."/>
            <person name="Findley K."/>
            <person name="Foster B."/>
            <person name="Gaskell J."/>
            <person name="Glotzer D."/>
            <person name="Gorecki P."/>
            <person name="Heitman J."/>
            <person name="Hesse C."/>
            <person name="Hori C."/>
            <person name="Igarashi K."/>
            <person name="Jurgens J.A."/>
            <person name="Kallen N."/>
            <person name="Kersten P."/>
            <person name="Kohler A."/>
            <person name="Kuees U."/>
            <person name="Kumar T.K.A."/>
            <person name="Kuo A."/>
            <person name="LaButti K."/>
            <person name="Larrondo L.F."/>
            <person name="Lindquist E."/>
            <person name="Ling A."/>
            <person name="Lombard V."/>
            <person name="Lucas S."/>
            <person name="Lundell T."/>
            <person name="Martin R."/>
            <person name="McLaughlin D.J."/>
            <person name="Morgenstern I."/>
            <person name="Morin E."/>
            <person name="Murat C."/>
            <person name="Nagy L.G."/>
            <person name="Nolan M."/>
            <person name="Ohm R.A."/>
            <person name="Patyshakuliyeva A."/>
            <person name="Rokas A."/>
            <person name="Ruiz-Duenas F.J."/>
            <person name="Sabat G."/>
            <person name="Salamov A."/>
            <person name="Samejima M."/>
            <person name="Schmutz J."/>
            <person name="Slot J.C."/>
            <person name="St John F."/>
            <person name="Stenlid J."/>
            <person name="Sun H."/>
            <person name="Sun S."/>
            <person name="Syed K."/>
            <person name="Tsang A."/>
            <person name="Wiebenga A."/>
            <person name="Young D."/>
            <person name="Pisabarro A."/>
            <person name="Eastwood D.C."/>
            <person name="Martin F."/>
            <person name="Cullen D."/>
            <person name="Grigoriev I.V."/>
            <person name="Hibbett D.S."/>
        </authorList>
    </citation>
    <scope>NUCLEOTIDE SEQUENCE [LARGE SCALE GENOMIC DNA]</scope>
    <source>
        <strain evidence="3">RWD-64-598 SS2</strain>
    </source>
</reference>
<keyword evidence="1" id="KW-0812">Transmembrane</keyword>
<feature type="transmembrane region" description="Helical" evidence="1">
    <location>
        <begin position="64"/>
        <end position="86"/>
    </location>
</feature>
<dbReference type="Proteomes" id="UP000053558">
    <property type="component" value="Unassembled WGS sequence"/>
</dbReference>
<comment type="caution">
    <text evidence="2">The sequence shown here is derived from an EMBL/GenBank/DDBJ whole genome shotgun (WGS) entry which is preliminary data.</text>
</comment>
<dbReference type="OrthoDB" id="3251949at2759"/>
<dbReference type="AlphaFoldDB" id="A0A5M3MT86"/>